<evidence type="ECO:0000313" key="1">
    <source>
        <dbReference type="EMBL" id="CAG8671691.1"/>
    </source>
</evidence>
<name>A0A9N9EAF1_9GLOM</name>
<dbReference type="Proteomes" id="UP000789739">
    <property type="component" value="Unassembled WGS sequence"/>
</dbReference>
<dbReference type="OrthoDB" id="2472168at2759"/>
<proteinExistence type="predicted"/>
<dbReference type="EMBL" id="CAJVPI010005081">
    <property type="protein sequence ID" value="CAG8671691.1"/>
    <property type="molecule type" value="Genomic_DNA"/>
</dbReference>
<accession>A0A9N9EAF1</accession>
<feature type="non-terminal residue" evidence="1">
    <location>
        <position position="40"/>
    </location>
</feature>
<protein>
    <submittedName>
        <fullName evidence="1">9203_t:CDS:1</fullName>
    </submittedName>
</protein>
<gene>
    <name evidence="1" type="ORF">PBRASI_LOCUS11338</name>
</gene>
<reference evidence="1" key="1">
    <citation type="submission" date="2021-06" db="EMBL/GenBank/DDBJ databases">
        <authorList>
            <person name="Kallberg Y."/>
            <person name="Tangrot J."/>
            <person name="Rosling A."/>
        </authorList>
    </citation>
    <scope>NUCLEOTIDE SEQUENCE</scope>
    <source>
        <strain evidence="1">BR232B</strain>
    </source>
</reference>
<evidence type="ECO:0000313" key="2">
    <source>
        <dbReference type="Proteomes" id="UP000789739"/>
    </source>
</evidence>
<comment type="caution">
    <text evidence="1">The sequence shown here is derived from an EMBL/GenBank/DDBJ whole genome shotgun (WGS) entry which is preliminary data.</text>
</comment>
<dbReference type="AlphaFoldDB" id="A0A9N9EAF1"/>
<sequence>MDPTDMNARVMTKGKFMYKHGKDYETYEEANNAYCRTHGN</sequence>
<keyword evidence="2" id="KW-1185">Reference proteome</keyword>
<organism evidence="1 2">
    <name type="scientific">Paraglomus brasilianum</name>
    <dbReference type="NCBI Taxonomy" id="144538"/>
    <lineage>
        <taxon>Eukaryota</taxon>
        <taxon>Fungi</taxon>
        <taxon>Fungi incertae sedis</taxon>
        <taxon>Mucoromycota</taxon>
        <taxon>Glomeromycotina</taxon>
        <taxon>Glomeromycetes</taxon>
        <taxon>Paraglomerales</taxon>
        <taxon>Paraglomeraceae</taxon>
        <taxon>Paraglomus</taxon>
    </lineage>
</organism>